<evidence type="ECO:0000313" key="1">
    <source>
        <dbReference type="EMBL" id="WOJ90576.1"/>
    </source>
</evidence>
<reference evidence="1 2" key="1">
    <citation type="submission" date="2023-10" db="EMBL/GenBank/DDBJ databases">
        <title>Novel methanotroph of the genus Methylocapsa from a subarctic wetland.</title>
        <authorList>
            <person name="Belova S.E."/>
            <person name="Oshkin I.Y."/>
            <person name="Miroshnikov K."/>
            <person name="Dedysh S.N."/>
        </authorList>
    </citation>
    <scope>NUCLEOTIDE SEQUENCE [LARGE SCALE GENOMIC DNA]</scope>
    <source>
        <strain evidence="1 2">RX1</strain>
    </source>
</reference>
<keyword evidence="2" id="KW-1185">Reference proteome</keyword>
<organism evidence="1 2">
    <name type="scientific">Methylocapsa polymorpha</name>
    <dbReference type="NCBI Taxonomy" id="3080828"/>
    <lineage>
        <taxon>Bacteria</taxon>
        <taxon>Pseudomonadati</taxon>
        <taxon>Pseudomonadota</taxon>
        <taxon>Alphaproteobacteria</taxon>
        <taxon>Hyphomicrobiales</taxon>
        <taxon>Beijerinckiaceae</taxon>
        <taxon>Methylocapsa</taxon>
    </lineage>
</organism>
<proteinExistence type="predicted"/>
<gene>
    <name evidence="1" type="ORF">RZS28_04590</name>
</gene>
<name>A0ABZ0HUW4_9HYPH</name>
<dbReference type="InterPro" id="IPR036782">
    <property type="entry name" value="NE0471-like_N"/>
</dbReference>
<protein>
    <submittedName>
        <fullName evidence="1">DUF2442 domain-containing protein</fullName>
    </submittedName>
</protein>
<accession>A0ABZ0HUW4</accession>
<dbReference type="RefSeq" id="WP_407340146.1">
    <property type="nucleotide sequence ID" value="NZ_CP136862.1"/>
</dbReference>
<dbReference type="SUPFAM" id="SSF143880">
    <property type="entry name" value="NE0471 N-terminal domain-like"/>
    <property type="match status" value="1"/>
</dbReference>
<dbReference type="Gene3D" id="3.30.2020.10">
    <property type="entry name" value="NE0471-like N-terminal domain"/>
    <property type="match status" value="1"/>
</dbReference>
<sequence>MSEIIRMKSVEPILHGVVKIVWLDGYEAVVDLRPVISEGEAFAFLRRSQERFRAVKLANFGHAIYWLDDQGDEIDFGSDSLRRRAERQADILRQAS</sequence>
<dbReference type="Proteomes" id="UP001626536">
    <property type="component" value="Chromosome"/>
</dbReference>
<dbReference type="EMBL" id="CP136862">
    <property type="protein sequence ID" value="WOJ90576.1"/>
    <property type="molecule type" value="Genomic_DNA"/>
</dbReference>
<evidence type="ECO:0000313" key="2">
    <source>
        <dbReference type="Proteomes" id="UP001626536"/>
    </source>
</evidence>